<proteinExistence type="predicted"/>
<keyword evidence="2" id="KW-1185">Reference proteome</keyword>
<protein>
    <submittedName>
        <fullName evidence="1">Uncharacterized protein</fullName>
    </submittedName>
</protein>
<dbReference type="STRING" id="871325.SAMN05444349_10999"/>
<dbReference type="AlphaFoldDB" id="A0A1M4Y350"/>
<evidence type="ECO:0000313" key="1">
    <source>
        <dbReference type="EMBL" id="SHF00125.1"/>
    </source>
</evidence>
<reference evidence="1 2" key="1">
    <citation type="submission" date="2016-11" db="EMBL/GenBank/DDBJ databases">
        <authorList>
            <person name="Jaros S."/>
            <person name="Januszkiewicz K."/>
            <person name="Wedrychowicz H."/>
        </authorList>
    </citation>
    <scope>NUCLEOTIDE SEQUENCE [LARGE SCALE GENOMIC DNA]</scope>
    <source>
        <strain evidence="1 2">DSM 26883</strain>
    </source>
</reference>
<sequence>MDIIKSMKKNDCEIKQGDENTFKSIYNTYLKKS</sequence>
<accession>A0A1M4Y350</accession>
<evidence type="ECO:0000313" key="2">
    <source>
        <dbReference type="Proteomes" id="UP000184436"/>
    </source>
</evidence>
<dbReference type="EMBL" id="FQVD01000009">
    <property type="protein sequence ID" value="SHF00125.1"/>
    <property type="molecule type" value="Genomic_DNA"/>
</dbReference>
<organism evidence="1 2">
    <name type="scientific">Bacteroides faecichinchillae</name>
    <dbReference type="NCBI Taxonomy" id="871325"/>
    <lineage>
        <taxon>Bacteria</taxon>
        <taxon>Pseudomonadati</taxon>
        <taxon>Bacteroidota</taxon>
        <taxon>Bacteroidia</taxon>
        <taxon>Bacteroidales</taxon>
        <taxon>Bacteroidaceae</taxon>
        <taxon>Bacteroides</taxon>
    </lineage>
</organism>
<dbReference type="Proteomes" id="UP000184436">
    <property type="component" value="Unassembled WGS sequence"/>
</dbReference>
<gene>
    <name evidence="1" type="ORF">SAMN05444349_10999</name>
</gene>
<name>A0A1M4Y350_9BACE</name>